<dbReference type="AlphaFoldDB" id="A0A6B3N6M6"/>
<dbReference type="GO" id="GO:0004674">
    <property type="term" value="F:protein serine/threonine kinase activity"/>
    <property type="evidence" value="ECO:0007669"/>
    <property type="project" value="UniProtKB-KW"/>
</dbReference>
<name>A0A6B3N6M6_9CYAN</name>
<evidence type="ECO:0000256" key="10">
    <source>
        <dbReference type="SAM" id="Phobius"/>
    </source>
</evidence>
<sequence>MKIQCTRPGCPCPQNVFADLDNKATLQRVEQKYCTSCAMPLILRGRYIPLKLLGQGGFGAAFLARDRDTPTLRQCVVKQFQPTGDLKAKQLEIAQNLFRREAEVLEKLGRSHPQIPDLFAFFSLSIPSLQTGKEDEFFYLVQEFIDGQDLEEERKSKGKFSQEQVLEVLLEILKVLKFVHDHGQIHRDIKPSNIMRQRHGRLYLLDFGAVKEVTAAGGSSRGKSTRIYSGVFAPPEQIRGSQVYPSTDLYSLAVTAITLLTGKDPEELYDSYNSQWLWRNYSQVSDYLEAILNRMLLSIPHQRFQSAQEVIDALNRAKAPPVKPQIPPLKVPNPVSGTIPVPQPAGPPVVATNLQPRKPRFSLLEVLSGAAFTGFEGALLFIALGSLVSSVELGLGVWGMIMGGLIFAEFHRIIEKIDLILIAGLTLAAVAFLPDLRNFPLEDMILEDVIITAIVSGAGAIATAALFRLIYQLLSRWL</sequence>
<keyword evidence="10" id="KW-0812">Transmembrane</keyword>
<dbReference type="Gene3D" id="1.10.510.10">
    <property type="entry name" value="Transferase(Phosphotransferase) domain 1"/>
    <property type="match status" value="1"/>
</dbReference>
<feature type="binding site" evidence="9">
    <location>
        <position position="78"/>
    </location>
    <ligand>
        <name>ATP</name>
        <dbReference type="ChEBI" id="CHEBI:30616"/>
    </ligand>
</feature>
<protein>
    <recommendedName>
        <fullName evidence="1">non-specific serine/threonine protein kinase</fullName>
        <ecNumber evidence="1">2.7.11.1</ecNumber>
    </recommendedName>
</protein>
<comment type="catalytic activity">
    <reaction evidence="7">
        <text>L-threonyl-[protein] + ATP = O-phospho-L-threonyl-[protein] + ADP + H(+)</text>
        <dbReference type="Rhea" id="RHEA:46608"/>
        <dbReference type="Rhea" id="RHEA-COMP:11060"/>
        <dbReference type="Rhea" id="RHEA-COMP:11605"/>
        <dbReference type="ChEBI" id="CHEBI:15378"/>
        <dbReference type="ChEBI" id="CHEBI:30013"/>
        <dbReference type="ChEBI" id="CHEBI:30616"/>
        <dbReference type="ChEBI" id="CHEBI:61977"/>
        <dbReference type="ChEBI" id="CHEBI:456216"/>
        <dbReference type="EC" id="2.7.11.1"/>
    </reaction>
</comment>
<dbReference type="GO" id="GO:0005524">
    <property type="term" value="F:ATP binding"/>
    <property type="evidence" value="ECO:0007669"/>
    <property type="project" value="UniProtKB-UniRule"/>
</dbReference>
<accession>A0A6B3N6M6</accession>
<dbReference type="EMBL" id="JAAHFQ010000082">
    <property type="protein sequence ID" value="NER27223.1"/>
    <property type="molecule type" value="Genomic_DNA"/>
</dbReference>
<keyword evidence="10" id="KW-1133">Transmembrane helix</keyword>
<organism evidence="12">
    <name type="scientific">Symploca sp. SIO1C4</name>
    <dbReference type="NCBI Taxonomy" id="2607765"/>
    <lineage>
        <taxon>Bacteria</taxon>
        <taxon>Bacillati</taxon>
        <taxon>Cyanobacteriota</taxon>
        <taxon>Cyanophyceae</taxon>
        <taxon>Coleofasciculales</taxon>
        <taxon>Coleofasciculaceae</taxon>
        <taxon>Symploca</taxon>
    </lineage>
</organism>
<evidence type="ECO:0000256" key="1">
    <source>
        <dbReference type="ARBA" id="ARBA00012513"/>
    </source>
</evidence>
<keyword evidence="10" id="KW-0472">Membrane</keyword>
<dbReference type="PANTHER" id="PTHR24363:SF0">
    <property type="entry name" value="SERINE_THREONINE KINASE LIKE DOMAIN CONTAINING 1"/>
    <property type="match status" value="1"/>
</dbReference>
<evidence type="ECO:0000259" key="11">
    <source>
        <dbReference type="PROSITE" id="PS50011"/>
    </source>
</evidence>
<dbReference type="NCBIfam" id="NF045510">
    <property type="entry name" value="4Cys_prefix_kin"/>
    <property type="match status" value="1"/>
</dbReference>
<feature type="transmembrane region" description="Helical" evidence="10">
    <location>
        <begin position="449"/>
        <end position="471"/>
    </location>
</feature>
<comment type="catalytic activity">
    <reaction evidence="8">
        <text>L-seryl-[protein] + ATP = O-phospho-L-seryl-[protein] + ADP + H(+)</text>
        <dbReference type="Rhea" id="RHEA:17989"/>
        <dbReference type="Rhea" id="RHEA-COMP:9863"/>
        <dbReference type="Rhea" id="RHEA-COMP:11604"/>
        <dbReference type="ChEBI" id="CHEBI:15378"/>
        <dbReference type="ChEBI" id="CHEBI:29999"/>
        <dbReference type="ChEBI" id="CHEBI:30616"/>
        <dbReference type="ChEBI" id="CHEBI:83421"/>
        <dbReference type="ChEBI" id="CHEBI:456216"/>
        <dbReference type="EC" id="2.7.11.1"/>
    </reaction>
</comment>
<dbReference type="SUPFAM" id="SSF56112">
    <property type="entry name" value="Protein kinase-like (PK-like)"/>
    <property type="match status" value="1"/>
</dbReference>
<dbReference type="Gene3D" id="3.30.200.20">
    <property type="entry name" value="Phosphorylase Kinase, domain 1"/>
    <property type="match status" value="1"/>
</dbReference>
<keyword evidence="3" id="KW-0808">Transferase</keyword>
<dbReference type="Pfam" id="PF00069">
    <property type="entry name" value="Pkinase"/>
    <property type="match status" value="1"/>
</dbReference>
<evidence type="ECO:0000256" key="3">
    <source>
        <dbReference type="ARBA" id="ARBA00022679"/>
    </source>
</evidence>
<keyword evidence="2 12" id="KW-0723">Serine/threonine-protein kinase</keyword>
<dbReference type="SMART" id="SM00220">
    <property type="entry name" value="S_TKc"/>
    <property type="match status" value="1"/>
</dbReference>
<evidence type="ECO:0000256" key="7">
    <source>
        <dbReference type="ARBA" id="ARBA00047899"/>
    </source>
</evidence>
<keyword evidence="4 9" id="KW-0547">Nucleotide-binding</keyword>
<evidence type="ECO:0000256" key="4">
    <source>
        <dbReference type="ARBA" id="ARBA00022741"/>
    </source>
</evidence>
<feature type="transmembrane region" description="Helical" evidence="10">
    <location>
        <begin position="363"/>
        <end position="387"/>
    </location>
</feature>
<dbReference type="PANTHER" id="PTHR24363">
    <property type="entry name" value="SERINE/THREONINE PROTEIN KINASE"/>
    <property type="match status" value="1"/>
</dbReference>
<dbReference type="InterPro" id="IPR011009">
    <property type="entry name" value="Kinase-like_dom_sf"/>
</dbReference>
<feature type="domain" description="Protein kinase" evidence="11">
    <location>
        <begin position="47"/>
        <end position="315"/>
    </location>
</feature>
<gene>
    <name evidence="12" type="ORF">F6J89_06195</name>
</gene>
<dbReference type="InterPro" id="IPR000719">
    <property type="entry name" value="Prot_kinase_dom"/>
</dbReference>
<dbReference type="EC" id="2.7.11.1" evidence="1"/>
<evidence type="ECO:0000256" key="5">
    <source>
        <dbReference type="ARBA" id="ARBA00022777"/>
    </source>
</evidence>
<feature type="transmembrane region" description="Helical" evidence="10">
    <location>
        <begin position="417"/>
        <end position="434"/>
    </location>
</feature>
<comment type="caution">
    <text evidence="12">The sequence shown here is derived from an EMBL/GenBank/DDBJ whole genome shotgun (WGS) entry which is preliminary data.</text>
</comment>
<feature type="transmembrane region" description="Helical" evidence="10">
    <location>
        <begin position="393"/>
        <end position="410"/>
    </location>
</feature>
<dbReference type="PROSITE" id="PS50011">
    <property type="entry name" value="PROTEIN_KINASE_DOM"/>
    <property type="match status" value="1"/>
</dbReference>
<dbReference type="InterPro" id="IPR017441">
    <property type="entry name" value="Protein_kinase_ATP_BS"/>
</dbReference>
<keyword evidence="6 9" id="KW-0067">ATP-binding</keyword>
<evidence type="ECO:0000256" key="2">
    <source>
        <dbReference type="ARBA" id="ARBA00022527"/>
    </source>
</evidence>
<evidence type="ECO:0000256" key="8">
    <source>
        <dbReference type="ARBA" id="ARBA00048679"/>
    </source>
</evidence>
<reference evidence="12" key="1">
    <citation type="submission" date="2019-11" db="EMBL/GenBank/DDBJ databases">
        <title>Genomic insights into an expanded diversity of filamentous marine cyanobacteria reveals the extraordinary biosynthetic potential of Moorea and Okeania.</title>
        <authorList>
            <person name="Ferreira Leao T."/>
            <person name="Wang M."/>
            <person name="Moss N."/>
            <person name="Da Silva R."/>
            <person name="Sanders J."/>
            <person name="Nurk S."/>
            <person name="Gurevich A."/>
            <person name="Humphrey G."/>
            <person name="Reher R."/>
            <person name="Zhu Q."/>
            <person name="Belda-Ferre P."/>
            <person name="Glukhov E."/>
            <person name="Rex R."/>
            <person name="Dorrestein P.C."/>
            <person name="Knight R."/>
            <person name="Pevzner P."/>
            <person name="Gerwick W.H."/>
            <person name="Gerwick L."/>
        </authorList>
    </citation>
    <scope>NUCLEOTIDE SEQUENCE</scope>
    <source>
        <strain evidence="12">SIO1C4</strain>
    </source>
</reference>
<evidence type="ECO:0000256" key="9">
    <source>
        <dbReference type="PROSITE-ProRule" id="PRU10141"/>
    </source>
</evidence>
<keyword evidence="5 12" id="KW-0418">Kinase</keyword>
<proteinExistence type="predicted"/>
<evidence type="ECO:0000256" key="6">
    <source>
        <dbReference type="ARBA" id="ARBA00022840"/>
    </source>
</evidence>
<evidence type="ECO:0000313" key="12">
    <source>
        <dbReference type="EMBL" id="NER27223.1"/>
    </source>
</evidence>
<dbReference type="PROSITE" id="PS00107">
    <property type="entry name" value="PROTEIN_KINASE_ATP"/>
    <property type="match status" value="1"/>
</dbReference>
<dbReference type="CDD" id="cd14014">
    <property type="entry name" value="STKc_PknB_like"/>
    <property type="match status" value="1"/>
</dbReference>